<reference evidence="1 2" key="1">
    <citation type="submission" date="2020-08" db="EMBL/GenBank/DDBJ databases">
        <title>Novel species isolated from subtropical streams in China.</title>
        <authorList>
            <person name="Lu H."/>
        </authorList>
    </citation>
    <scope>NUCLEOTIDE SEQUENCE [LARGE SCALE GENOMIC DNA]</scope>
    <source>
        <strain evidence="1 2">CY22W</strain>
    </source>
</reference>
<accession>A0ABR7A227</accession>
<dbReference type="PANTHER" id="PTHR34817">
    <property type="entry name" value="NUCLEOTIDYLTRANSFERASE"/>
    <property type="match status" value="1"/>
</dbReference>
<comment type="caution">
    <text evidence="1">The sequence shown here is derived from an EMBL/GenBank/DDBJ whole genome shotgun (WGS) entry which is preliminary data.</text>
</comment>
<dbReference type="PANTHER" id="PTHR34817:SF2">
    <property type="entry name" value="NUCLEOTIDYLTRANSFERASE"/>
    <property type="match status" value="1"/>
</dbReference>
<dbReference type="Pfam" id="PF10127">
    <property type="entry name" value="RlaP"/>
    <property type="match status" value="1"/>
</dbReference>
<proteinExistence type="predicted"/>
<keyword evidence="2" id="KW-1185">Reference proteome</keyword>
<organism evidence="1 2">
    <name type="scientific">Undibacterium curvum</name>
    <dbReference type="NCBI Taxonomy" id="2762294"/>
    <lineage>
        <taxon>Bacteria</taxon>
        <taxon>Pseudomonadati</taxon>
        <taxon>Pseudomonadota</taxon>
        <taxon>Betaproteobacteria</taxon>
        <taxon>Burkholderiales</taxon>
        <taxon>Oxalobacteraceae</taxon>
        <taxon>Undibacterium</taxon>
    </lineage>
</organism>
<dbReference type="Proteomes" id="UP000654304">
    <property type="component" value="Unassembled WGS sequence"/>
</dbReference>
<dbReference type="EMBL" id="JACOGD010000002">
    <property type="protein sequence ID" value="MBC3930732.1"/>
    <property type="molecule type" value="Genomic_DNA"/>
</dbReference>
<evidence type="ECO:0000313" key="1">
    <source>
        <dbReference type="EMBL" id="MBC3930732.1"/>
    </source>
</evidence>
<dbReference type="RefSeq" id="WP_186902599.1">
    <property type="nucleotide sequence ID" value="NZ_JACOGD010000002.1"/>
</dbReference>
<dbReference type="InterPro" id="IPR018775">
    <property type="entry name" value="RlaP"/>
</dbReference>
<gene>
    <name evidence="1" type="ORF">H8K43_03525</name>
</gene>
<protein>
    <submittedName>
        <fullName evidence="1">Nucleotidyltransferase domain-containing protein</fullName>
    </submittedName>
</protein>
<name>A0ABR7A227_9BURK</name>
<sequence length="264" mass="30729">MNRIPETVREEIVRRIRRAEDEHGVRVLLAVESGSRAWGFESPNSDFDARFIYANPRDWYLSVGLEEQRDVIEYPIVDEIDLNGWDVRKALRLFRKSNPAFVEWIQSPVIYAENTCFAQDVRQLLPEIYSCQNGIYHYRSMAKTNYRTYLKADLVPLKKYFYVLRPLLTVRWLQRYGSAAPIEFSKLLHLIEDEPGLVADIHALLEQKRAAPELGLSSPVLSINAFVERELERLEAIVPTTAQREHITTKLNAVFHRSLQQAWA</sequence>
<evidence type="ECO:0000313" key="2">
    <source>
        <dbReference type="Proteomes" id="UP000654304"/>
    </source>
</evidence>